<evidence type="ECO:0000256" key="1">
    <source>
        <dbReference type="PROSITE-ProRule" id="PRU00221"/>
    </source>
</evidence>
<keyword evidence="2" id="KW-0687">Ribonucleoprotein</keyword>
<proteinExistence type="predicted"/>
<accession>A0ABQ9U0F9</accession>
<keyword evidence="1" id="KW-0853">WD repeat</keyword>
<dbReference type="InterPro" id="IPR036322">
    <property type="entry name" value="WD40_repeat_dom_sf"/>
</dbReference>
<comment type="caution">
    <text evidence="2">The sequence shown here is derived from an EMBL/GenBank/DDBJ whole genome shotgun (WGS) entry which is preliminary data.</text>
</comment>
<dbReference type="InterPro" id="IPR015943">
    <property type="entry name" value="WD40/YVTN_repeat-like_dom_sf"/>
</dbReference>
<name>A0ABQ9U0F9_SAGOE</name>
<protein>
    <submittedName>
        <fullName evidence="2">U5 small nuclear ribonucleoprotein</fullName>
    </submittedName>
</protein>
<evidence type="ECO:0000313" key="2">
    <source>
        <dbReference type="EMBL" id="KAK2090541.1"/>
    </source>
</evidence>
<sequence>MEKGQRDYRILCIEGWECSTEEVAQKWRQVGLKSPKHHLVATVIEQQKPKGPEWLLVPVKLQQHELLLRVVGSGPGKCSSLQAPIMLLSGHEGEVYCCKFYPDGSTLASAGFD</sequence>
<dbReference type="EMBL" id="JASSZA010000017">
    <property type="protein sequence ID" value="KAK2090541.1"/>
    <property type="molecule type" value="Genomic_DNA"/>
</dbReference>
<dbReference type="InterPro" id="IPR001680">
    <property type="entry name" value="WD40_rpt"/>
</dbReference>
<feature type="repeat" description="WD" evidence="1">
    <location>
        <begin position="88"/>
        <end position="113"/>
    </location>
</feature>
<keyword evidence="3" id="KW-1185">Reference proteome</keyword>
<dbReference type="PROSITE" id="PS50294">
    <property type="entry name" value="WD_REPEATS_REGION"/>
    <property type="match status" value="1"/>
</dbReference>
<evidence type="ECO:0000313" key="3">
    <source>
        <dbReference type="Proteomes" id="UP001266305"/>
    </source>
</evidence>
<organism evidence="2 3">
    <name type="scientific">Saguinus oedipus</name>
    <name type="common">Cotton-top tamarin</name>
    <name type="synonym">Oedipomidas oedipus</name>
    <dbReference type="NCBI Taxonomy" id="9490"/>
    <lineage>
        <taxon>Eukaryota</taxon>
        <taxon>Metazoa</taxon>
        <taxon>Chordata</taxon>
        <taxon>Craniata</taxon>
        <taxon>Vertebrata</taxon>
        <taxon>Euteleostomi</taxon>
        <taxon>Mammalia</taxon>
        <taxon>Eutheria</taxon>
        <taxon>Euarchontoglires</taxon>
        <taxon>Primates</taxon>
        <taxon>Haplorrhini</taxon>
        <taxon>Platyrrhini</taxon>
        <taxon>Cebidae</taxon>
        <taxon>Callitrichinae</taxon>
        <taxon>Saguinus</taxon>
    </lineage>
</organism>
<reference evidence="2 3" key="1">
    <citation type="submission" date="2023-05" db="EMBL/GenBank/DDBJ databases">
        <title>B98-5 Cell Line De Novo Hybrid Assembly: An Optical Mapping Approach.</title>
        <authorList>
            <person name="Kananen K."/>
            <person name="Auerbach J.A."/>
            <person name="Kautto E."/>
            <person name="Blachly J.S."/>
        </authorList>
    </citation>
    <scope>NUCLEOTIDE SEQUENCE [LARGE SCALE GENOMIC DNA]</scope>
    <source>
        <strain evidence="2">B95-8</strain>
        <tissue evidence="2">Cell line</tissue>
    </source>
</reference>
<dbReference type="PROSITE" id="PS50082">
    <property type="entry name" value="WD_REPEATS_2"/>
    <property type="match status" value="1"/>
</dbReference>
<dbReference type="Pfam" id="PF00400">
    <property type="entry name" value="WD40"/>
    <property type="match status" value="1"/>
</dbReference>
<dbReference type="Proteomes" id="UP001266305">
    <property type="component" value="Unassembled WGS sequence"/>
</dbReference>
<dbReference type="SUPFAM" id="SSF50978">
    <property type="entry name" value="WD40 repeat-like"/>
    <property type="match status" value="1"/>
</dbReference>
<dbReference type="GO" id="GO:1990904">
    <property type="term" value="C:ribonucleoprotein complex"/>
    <property type="evidence" value="ECO:0007669"/>
    <property type="project" value="UniProtKB-KW"/>
</dbReference>
<dbReference type="Gene3D" id="2.130.10.10">
    <property type="entry name" value="YVTN repeat-like/Quinoprotein amine dehydrogenase"/>
    <property type="match status" value="1"/>
</dbReference>
<gene>
    <name evidence="2" type="primary">SNRNP40</name>
    <name evidence="2" type="ORF">P7K49_031798</name>
</gene>